<dbReference type="GO" id="GO:0051536">
    <property type="term" value="F:iron-sulfur cluster binding"/>
    <property type="evidence" value="ECO:0007669"/>
    <property type="project" value="UniProtKB-KW"/>
</dbReference>
<evidence type="ECO:0000256" key="8">
    <source>
        <dbReference type="SAM" id="MobiDB-lite"/>
    </source>
</evidence>
<comment type="caution">
    <text evidence="9">The sequence shown here is derived from an EMBL/GenBank/DDBJ whole genome shotgun (WGS) entry which is preliminary data.</text>
</comment>
<dbReference type="SUPFAM" id="SSF53335">
    <property type="entry name" value="S-adenosyl-L-methionine-dependent methyltransferases"/>
    <property type="match status" value="1"/>
</dbReference>
<keyword evidence="5" id="KW-0411">Iron-sulfur</keyword>
<keyword evidence="4" id="KW-0408">Iron</keyword>
<name>A0A2Z6SAI3_9GLOM</name>
<evidence type="ECO:0000256" key="6">
    <source>
        <dbReference type="ARBA" id="ARBA00023128"/>
    </source>
</evidence>
<protein>
    <submittedName>
        <fullName evidence="9">Uncharacterized protein</fullName>
    </submittedName>
</protein>
<evidence type="ECO:0000313" key="10">
    <source>
        <dbReference type="Proteomes" id="UP000247702"/>
    </source>
</evidence>
<dbReference type="InterPro" id="IPR015324">
    <property type="entry name" value="Ribosomal_Rsm22-like"/>
</dbReference>
<organism evidence="9 10">
    <name type="scientific">Rhizophagus clarus</name>
    <dbReference type="NCBI Taxonomy" id="94130"/>
    <lineage>
        <taxon>Eukaryota</taxon>
        <taxon>Fungi</taxon>
        <taxon>Fungi incertae sedis</taxon>
        <taxon>Mucoromycota</taxon>
        <taxon>Glomeromycotina</taxon>
        <taxon>Glomeromycetes</taxon>
        <taxon>Glomerales</taxon>
        <taxon>Glomeraceae</taxon>
        <taxon>Rhizophagus</taxon>
    </lineage>
</organism>
<dbReference type="GO" id="GO:0005763">
    <property type="term" value="C:mitochondrial small ribosomal subunit"/>
    <property type="evidence" value="ECO:0007669"/>
    <property type="project" value="TreeGrafter"/>
</dbReference>
<dbReference type="GO" id="GO:0046872">
    <property type="term" value="F:metal ion binding"/>
    <property type="evidence" value="ECO:0007669"/>
    <property type="project" value="UniProtKB-KW"/>
</dbReference>
<dbReference type="Pfam" id="PF09243">
    <property type="entry name" value="Rsm22"/>
    <property type="match status" value="1"/>
</dbReference>
<evidence type="ECO:0000313" key="9">
    <source>
        <dbReference type="EMBL" id="GBC06670.1"/>
    </source>
</evidence>
<keyword evidence="6" id="KW-0496">Mitochondrion</keyword>
<dbReference type="GO" id="GO:0008168">
    <property type="term" value="F:methyltransferase activity"/>
    <property type="evidence" value="ECO:0007669"/>
    <property type="project" value="InterPro"/>
</dbReference>
<dbReference type="GO" id="GO:0006412">
    <property type="term" value="P:translation"/>
    <property type="evidence" value="ECO:0007669"/>
    <property type="project" value="InterPro"/>
</dbReference>
<accession>A0A2Z6SAI3</accession>
<comment type="subcellular location">
    <subcellularLocation>
        <location evidence="1">Mitochondrion</location>
    </subcellularLocation>
</comment>
<dbReference type="STRING" id="94130.A0A2Z6SAI3"/>
<keyword evidence="3" id="KW-0809">Transit peptide</keyword>
<feature type="compositionally biased region" description="Basic residues" evidence="8">
    <location>
        <begin position="553"/>
        <end position="567"/>
    </location>
</feature>
<evidence type="ECO:0000256" key="3">
    <source>
        <dbReference type="ARBA" id="ARBA00022946"/>
    </source>
</evidence>
<gene>
    <name evidence="9" type="ORF">RclHR1_00070037</name>
</gene>
<dbReference type="Gene3D" id="3.40.50.150">
    <property type="entry name" value="Vaccinia Virus protein VP39"/>
    <property type="match status" value="1"/>
</dbReference>
<proteinExistence type="predicted"/>
<evidence type="ECO:0000256" key="5">
    <source>
        <dbReference type="ARBA" id="ARBA00023014"/>
    </source>
</evidence>
<feature type="region of interest" description="Disordered" evidence="8">
    <location>
        <begin position="539"/>
        <end position="573"/>
    </location>
</feature>
<dbReference type="PANTHER" id="PTHR13184:SF5">
    <property type="entry name" value="METHYLTRANSFERASE-LIKE PROTEIN 17, MITOCHONDRIAL"/>
    <property type="match status" value="1"/>
</dbReference>
<dbReference type="PANTHER" id="PTHR13184">
    <property type="entry name" value="37S RIBOSOMAL PROTEIN S22"/>
    <property type="match status" value="1"/>
</dbReference>
<dbReference type="InterPro" id="IPR029063">
    <property type="entry name" value="SAM-dependent_MTases_sf"/>
</dbReference>
<reference evidence="9 10" key="1">
    <citation type="submission" date="2017-11" db="EMBL/GenBank/DDBJ databases">
        <title>The genome of Rhizophagus clarus HR1 reveals common genetic basis of auxotrophy among arbuscular mycorrhizal fungi.</title>
        <authorList>
            <person name="Kobayashi Y."/>
        </authorList>
    </citation>
    <scope>NUCLEOTIDE SEQUENCE [LARGE SCALE GENOMIC DNA]</scope>
    <source>
        <strain evidence="9 10">HR1</strain>
    </source>
</reference>
<evidence type="ECO:0000256" key="7">
    <source>
        <dbReference type="ARBA" id="ARBA00045681"/>
    </source>
</evidence>
<evidence type="ECO:0000256" key="2">
    <source>
        <dbReference type="ARBA" id="ARBA00022723"/>
    </source>
</evidence>
<sequence length="588" mass="68305">MSSIFRFLGQSLPHFKYNSFIRKHYDIISIRNFSIKSPIKEEYLDNLIKDKAFRQVLDDISKVLSSTAPINDSLRQIEDYEEDKPYMRKSPEAIFGTKRIGWVILPDWLNEAVLEIVKEYDKEMIRNDAKRIYQSLRSTTGYNLKSDVDFKDPIMGPCKSARNAFKRFALENEVKPHILEYGTREAIAYIAGYLPIAYGPIFNVLTELKSRIPDFSPQSVMDFGTGPGTAIWVTHNIWDKNVSNYLGIDISESMLRTAEELLSFQPKEDRIKNIEFKRYLSYEPHQLKHDLVISAFTLNELPNDDIRENVLESLWNRTNDLLVLIENGTPAGFKIIAEARKRILNINKQQNNEVELTIDNFEDKTKSTTKYGAHVVAPCPHDGICPLLGSRNWCHFSQRINRPSYLMHTKNVKNNNFEDSKYCYVILRRGQRPKLTTGVASTNADKPSLNADNTRDLTVKAYHWSRLVMPPMKRSAHVVLDYCSKTGYIERGIIPKSQGKVPYRDARKSIWGDLFPHEPKKPAVRRYVPQYVEKINVKSREKDKMRIPSGQRSNKKKNQFFKKKERREKRDDNVELSIAQYSETVDFI</sequence>
<dbReference type="AlphaFoldDB" id="A0A2Z6SAI3"/>
<dbReference type="Proteomes" id="UP000247702">
    <property type="component" value="Unassembled WGS sequence"/>
</dbReference>
<keyword evidence="10" id="KW-1185">Reference proteome</keyword>
<evidence type="ECO:0000256" key="1">
    <source>
        <dbReference type="ARBA" id="ARBA00004173"/>
    </source>
</evidence>
<comment type="function">
    <text evidence="7">Mitochondrial ribosome (mitoribosome) assembly factor. Binds at the interface of the head and body domains of the mitochondrial small ribosomal subunit (mt-SSU), occluding the mRNA channel and preventing compaction of the head domain towards the body. Probable inactive methyltransferase: retains the characteristic folding and ability to bind S-adenosyl-L-methionine, but it probably lost its methyltransferase activity.</text>
</comment>
<dbReference type="InterPro" id="IPR052571">
    <property type="entry name" value="Mt_RNA_Methyltransferase"/>
</dbReference>
<dbReference type="EMBL" id="BEXD01004092">
    <property type="protein sequence ID" value="GBC06670.1"/>
    <property type="molecule type" value="Genomic_DNA"/>
</dbReference>
<dbReference type="GO" id="GO:0003735">
    <property type="term" value="F:structural constituent of ribosome"/>
    <property type="evidence" value="ECO:0007669"/>
    <property type="project" value="TreeGrafter"/>
</dbReference>
<evidence type="ECO:0000256" key="4">
    <source>
        <dbReference type="ARBA" id="ARBA00023004"/>
    </source>
</evidence>
<keyword evidence="2" id="KW-0479">Metal-binding</keyword>